<dbReference type="GO" id="GO:0003677">
    <property type="term" value="F:DNA binding"/>
    <property type="evidence" value="ECO:0007669"/>
    <property type="project" value="InterPro"/>
</dbReference>
<feature type="transmembrane region" description="Helical" evidence="1">
    <location>
        <begin position="152"/>
        <end position="174"/>
    </location>
</feature>
<sequence length="432" mass="46187">MSRLRDDTPAEENMRVEEIVDHFLDEDTRLGDIMRGERATLGKSLLDVQRELRIRASYVAAIENCDISAFDTPSFIAGYVRSYARYLGMDPDWTFRRFCLESGFQPTHGMAPSAAGPKPARRPSDPAEALANPRALFIPQEESFWSSVEPRAIGAVMVLILLVAGLGYGGWTVLQEVQRVTLSPGDETPGVVTALDPTETAGMTGPALDMTDPAELAQNLPEPEGLDRLYRPQILEAPVLTARDGPIAAIDPGLIAPDLPTETVVAEGQQTLHPVVDPASAIQNALAQANATSSTEMGPHMPEGQPGAMTVAADAPALELLAARPAWVRVTSSDGTVLLEKIMDAGERFTLPSLEEAPLLRTGNSGAVYFAVNGQTYGPAAPGPQVVKNIELSQTHLMTTYALADLNADPELAQMVAMAQAPMPEGEVQATE</sequence>
<dbReference type="AlphaFoldDB" id="A0A934W0S6"/>
<keyword evidence="1" id="KW-0472">Membrane</keyword>
<keyword evidence="4" id="KW-1185">Reference proteome</keyword>
<dbReference type="InterPro" id="IPR050400">
    <property type="entry name" value="Bact_Cytoskel_RodZ"/>
</dbReference>
<dbReference type="Proteomes" id="UP000640485">
    <property type="component" value="Unassembled WGS sequence"/>
</dbReference>
<evidence type="ECO:0000313" key="3">
    <source>
        <dbReference type="EMBL" id="MBK4216074.1"/>
    </source>
</evidence>
<dbReference type="InterPro" id="IPR025194">
    <property type="entry name" value="RodZ-like_C"/>
</dbReference>
<keyword evidence="1" id="KW-1133">Transmembrane helix</keyword>
<proteinExistence type="predicted"/>
<evidence type="ECO:0000259" key="2">
    <source>
        <dbReference type="Pfam" id="PF13464"/>
    </source>
</evidence>
<keyword evidence="1" id="KW-0812">Transmembrane</keyword>
<evidence type="ECO:0000256" key="1">
    <source>
        <dbReference type="SAM" id="Phobius"/>
    </source>
</evidence>
<dbReference type="Pfam" id="PF13413">
    <property type="entry name" value="HTH_25"/>
    <property type="match status" value="1"/>
</dbReference>
<dbReference type="RefSeq" id="WP_200685607.1">
    <property type="nucleotide sequence ID" value="NZ_JAEPRQ010000002.1"/>
</dbReference>
<reference evidence="3" key="1">
    <citation type="submission" date="2021-01" db="EMBL/GenBank/DDBJ databases">
        <title>Paracoccus amoyensis sp. nov., isolated from the surface seawater along the coast of Xiamen Island, China.</title>
        <authorList>
            <person name="Lyu L."/>
        </authorList>
    </citation>
    <scope>NUCLEOTIDE SEQUENCE</scope>
    <source>
        <strain evidence="3">MJ17</strain>
    </source>
</reference>
<name>A0A934W0S6_9RHOB</name>
<evidence type="ECO:0000313" key="4">
    <source>
        <dbReference type="Proteomes" id="UP000640485"/>
    </source>
</evidence>
<dbReference type="PANTHER" id="PTHR34475">
    <property type="match status" value="1"/>
</dbReference>
<dbReference type="EMBL" id="JAEPRQ010000002">
    <property type="protein sequence ID" value="MBK4216074.1"/>
    <property type="molecule type" value="Genomic_DNA"/>
</dbReference>
<dbReference type="PANTHER" id="PTHR34475:SF1">
    <property type="entry name" value="CYTOSKELETON PROTEIN RODZ"/>
    <property type="match status" value="1"/>
</dbReference>
<organism evidence="3 4">
    <name type="scientific">Paracoccus caeni</name>
    <dbReference type="NCBI Taxonomy" id="657651"/>
    <lineage>
        <taxon>Bacteria</taxon>
        <taxon>Pseudomonadati</taxon>
        <taxon>Pseudomonadota</taxon>
        <taxon>Alphaproteobacteria</taxon>
        <taxon>Rhodobacterales</taxon>
        <taxon>Paracoccaceae</taxon>
        <taxon>Paracoccus</taxon>
    </lineage>
</organism>
<dbReference type="InterPro" id="IPR010982">
    <property type="entry name" value="Lambda_DNA-bd_dom_sf"/>
</dbReference>
<dbReference type="Pfam" id="PF13464">
    <property type="entry name" value="RodZ_C"/>
    <property type="match status" value="1"/>
</dbReference>
<accession>A0A934W0S6</accession>
<gene>
    <name evidence="3" type="ORF">JJJ17_09065</name>
</gene>
<dbReference type="Gene3D" id="1.10.260.40">
    <property type="entry name" value="lambda repressor-like DNA-binding domains"/>
    <property type="match status" value="1"/>
</dbReference>
<feature type="domain" description="Cytoskeleton protein RodZ-like C-terminal" evidence="2">
    <location>
        <begin position="320"/>
        <end position="390"/>
    </location>
</feature>
<comment type="caution">
    <text evidence="3">The sequence shown here is derived from an EMBL/GenBank/DDBJ whole genome shotgun (WGS) entry which is preliminary data.</text>
</comment>
<protein>
    <submittedName>
        <fullName evidence="3">DUF4115 domain-containing protein</fullName>
    </submittedName>
</protein>